<accession>A0A5J4P1Y7</accession>
<organism evidence="1 2">
    <name type="scientific">Paragonimus westermani</name>
    <dbReference type="NCBI Taxonomy" id="34504"/>
    <lineage>
        <taxon>Eukaryota</taxon>
        <taxon>Metazoa</taxon>
        <taxon>Spiralia</taxon>
        <taxon>Lophotrochozoa</taxon>
        <taxon>Platyhelminthes</taxon>
        <taxon>Trematoda</taxon>
        <taxon>Digenea</taxon>
        <taxon>Plagiorchiida</taxon>
        <taxon>Troglotremata</taxon>
        <taxon>Troglotrematidae</taxon>
        <taxon>Paragonimus</taxon>
    </lineage>
</organism>
<gene>
    <name evidence="1" type="ORF">DEA37_0007198</name>
</gene>
<keyword evidence="2" id="KW-1185">Reference proteome</keyword>
<evidence type="ECO:0000313" key="2">
    <source>
        <dbReference type="Proteomes" id="UP000324629"/>
    </source>
</evidence>
<reference evidence="1 2" key="1">
    <citation type="journal article" date="2019" name="Gigascience">
        <title>Whole-genome sequence of the oriental lung fluke Paragonimus westermani.</title>
        <authorList>
            <person name="Oey H."/>
            <person name="Zakrzewski M."/>
            <person name="Narain K."/>
            <person name="Devi K.R."/>
            <person name="Agatsuma T."/>
            <person name="Nawaratna S."/>
            <person name="Gobert G.N."/>
            <person name="Jones M.K."/>
            <person name="Ragan M.A."/>
            <person name="McManus D.P."/>
            <person name="Krause L."/>
        </authorList>
    </citation>
    <scope>NUCLEOTIDE SEQUENCE [LARGE SCALE GENOMIC DNA]</scope>
    <source>
        <strain evidence="1 2">IND2009</strain>
    </source>
</reference>
<sequence>MEGESLTDFGAFAVRQSDPRFRSPGIARKPFGKEALAAHSIKRARRAKSTMSKTELINSYRLLMNEKLRLERFLSIMSKNHEMEIKLPEIIDSNHSRLCHGDCDHPAECPPEAQINE</sequence>
<comment type="caution">
    <text evidence="1">The sequence shown here is derived from an EMBL/GenBank/DDBJ whole genome shotgun (WGS) entry which is preliminary data.</text>
</comment>
<dbReference type="EMBL" id="QNGE01000147">
    <property type="protein sequence ID" value="KAA3681699.1"/>
    <property type="molecule type" value="Genomic_DNA"/>
</dbReference>
<dbReference type="AlphaFoldDB" id="A0A5J4P1Y7"/>
<proteinExistence type="predicted"/>
<protein>
    <submittedName>
        <fullName evidence="1">Uncharacterized protein</fullName>
    </submittedName>
</protein>
<name>A0A5J4P1Y7_9TREM</name>
<evidence type="ECO:0000313" key="1">
    <source>
        <dbReference type="EMBL" id="KAA3681699.1"/>
    </source>
</evidence>
<dbReference type="Proteomes" id="UP000324629">
    <property type="component" value="Unassembled WGS sequence"/>
</dbReference>